<dbReference type="Gene3D" id="1.10.443.10">
    <property type="entry name" value="Intergrase catalytic core"/>
    <property type="match status" value="1"/>
</dbReference>
<dbReference type="GO" id="GO:0003677">
    <property type="term" value="F:DNA binding"/>
    <property type="evidence" value="ECO:0007669"/>
    <property type="project" value="UniProtKB-KW"/>
</dbReference>
<organism evidence="5 6">
    <name type="scientific">Streptomyces olivochromogenes</name>
    <dbReference type="NCBI Taxonomy" id="1963"/>
    <lineage>
        <taxon>Bacteria</taxon>
        <taxon>Bacillati</taxon>
        <taxon>Actinomycetota</taxon>
        <taxon>Actinomycetes</taxon>
        <taxon>Kitasatosporales</taxon>
        <taxon>Streptomycetaceae</taxon>
        <taxon>Streptomyces</taxon>
    </lineage>
</organism>
<dbReference type="Proteomes" id="UP000217446">
    <property type="component" value="Unassembled WGS sequence"/>
</dbReference>
<dbReference type="PANTHER" id="PTHR30349:SF41">
    <property type="entry name" value="INTEGRASE_RECOMBINASE PROTEIN MJ0367-RELATED"/>
    <property type="match status" value="1"/>
</dbReference>
<comment type="caution">
    <text evidence="5">The sequence shown here is derived from an EMBL/GenBank/DDBJ whole genome shotgun (WGS) entry which is preliminary data.</text>
</comment>
<name>A0A250VWG2_STROL</name>
<dbReference type="PROSITE" id="PS51898">
    <property type="entry name" value="TYR_RECOMBINASE"/>
    <property type="match status" value="1"/>
</dbReference>
<feature type="domain" description="Tyr recombinase" evidence="4">
    <location>
        <begin position="198"/>
        <end position="405"/>
    </location>
</feature>
<proteinExistence type="inferred from homology"/>
<dbReference type="InterPro" id="IPR002104">
    <property type="entry name" value="Integrase_catalytic"/>
</dbReference>
<dbReference type="Pfam" id="PF00589">
    <property type="entry name" value="Phage_integrase"/>
    <property type="match status" value="1"/>
</dbReference>
<evidence type="ECO:0000256" key="3">
    <source>
        <dbReference type="ARBA" id="ARBA00023172"/>
    </source>
</evidence>
<dbReference type="InterPro" id="IPR013762">
    <property type="entry name" value="Integrase-like_cat_sf"/>
</dbReference>
<dbReference type="PANTHER" id="PTHR30349">
    <property type="entry name" value="PHAGE INTEGRASE-RELATED"/>
    <property type="match status" value="1"/>
</dbReference>
<reference evidence="6" key="1">
    <citation type="submission" date="2017-05" db="EMBL/GenBank/DDBJ databases">
        <title>Streptomyces olivochromogenes NBRC 3561 whole genome shotgun sequence.</title>
        <authorList>
            <person name="Dohra H."/>
            <person name="Kodani S."/>
        </authorList>
    </citation>
    <scope>NUCLEOTIDE SEQUENCE [LARGE SCALE GENOMIC DNA]</scope>
    <source>
        <strain evidence="6">NBRC 3561</strain>
    </source>
</reference>
<evidence type="ECO:0000256" key="2">
    <source>
        <dbReference type="ARBA" id="ARBA00023125"/>
    </source>
</evidence>
<accession>A0A250VWG2</accession>
<keyword evidence="3" id="KW-0233">DNA recombination</keyword>
<keyword evidence="2" id="KW-0238">DNA-binding</keyword>
<evidence type="ECO:0000313" key="5">
    <source>
        <dbReference type="EMBL" id="GAX58352.1"/>
    </source>
</evidence>
<dbReference type="InterPro" id="IPR010998">
    <property type="entry name" value="Integrase_recombinase_N"/>
</dbReference>
<evidence type="ECO:0000313" key="6">
    <source>
        <dbReference type="Proteomes" id="UP000217446"/>
    </source>
</evidence>
<sequence>MNKRTVPFDRWHKTYPKPDRGDSQCGCGKWNRPLYPSSDHGRGLRWQARYKDRSGKPHRVAFGTWSEAMSHIDNETSPINETAQNWAVGGRTVAFYAMKFIERRERMNALQRTTISYEQNFRNYIIPFSGIRVASSLRWADSIAFVDYLLTRPRLRSPRTVIQIFYAWQVLVNYMIDEGVPLSENVTSRVTLPEVMPRSDIRLTPGQVMSVASAIRQLAPRYEIAVWLAACAGLRQGEVLGLRWENIDMDRGLVSITEQQQKGKTRPLKTRSSYATLAVDAFLVERLKEHLLRYPPSEKKPLAEFKQQESCASPSRGFILTKPTGAPLHMNNFYWRWRQAVEIAGLPAGTRFHSLKRFYTSVLGTSGHHDPKTVQHLSRHARFAQTWDVYVMAPPPAVGGRKVTDFSEAFISPE</sequence>
<gene>
    <name evidence="5" type="ORF">SO3561_09925</name>
</gene>
<keyword evidence="6" id="KW-1185">Reference proteome</keyword>
<comment type="similarity">
    <text evidence="1">Belongs to the 'phage' integrase family.</text>
</comment>
<evidence type="ECO:0000256" key="1">
    <source>
        <dbReference type="ARBA" id="ARBA00008857"/>
    </source>
</evidence>
<dbReference type="SUPFAM" id="SSF56349">
    <property type="entry name" value="DNA breaking-rejoining enzymes"/>
    <property type="match status" value="1"/>
</dbReference>
<protein>
    <submittedName>
        <fullName evidence="5">Site-specific integrase</fullName>
    </submittedName>
</protein>
<dbReference type="GO" id="GO:0006310">
    <property type="term" value="P:DNA recombination"/>
    <property type="evidence" value="ECO:0007669"/>
    <property type="project" value="UniProtKB-KW"/>
</dbReference>
<dbReference type="Gene3D" id="1.10.150.130">
    <property type="match status" value="1"/>
</dbReference>
<dbReference type="GO" id="GO:0015074">
    <property type="term" value="P:DNA integration"/>
    <property type="evidence" value="ECO:0007669"/>
    <property type="project" value="InterPro"/>
</dbReference>
<dbReference type="CDD" id="cd01189">
    <property type="entry name" value="INT_ICEBs1_C_like"/>
    <property type="match status" value="1"/>
</dbReference>
<dbReference type="AlphaFoldDB" id="A0A250VWG2"/>
<dbReference type="InterPro" id="IPR050090">
    <property type="entry name" value="Tyrosine_recombinase_XerCD"/>
</dbReference>
<dbReference type="EMBL" id="BDQI01000050">
    <property type="protein sequence ID" value="GAX58352.1"/>
    <property type="molecule type" value="Genomic_DNA"/>
</dbReference>
<evidence type="ECO:0000259" key="4">
    <source>
        <dbReference type="PROSITE" id="PS51898"/>
    </source>
</evidence>
<dbReference type="InterPro" id="IPR011010">
    <property type="entry name" value="DNA_brk_join_enz"/>
</dbReference>